<gene>
    <name evidence="10" type="ORF">ACFP4F_03055</name>
</gene>
<evidence type="ECO:0000256" key="3">
    <source>
        <dbReference type="ARBA" id="ARBA00022801"/>
    </source>
</evidence>
<keyword evidence="4 5" id="KW-0720">Serine protease</keyword>
<evidence type="ECO:0000256" key="8">
    <source>
        <dbReference type="SAM" id="SignalP"/>
    </source>
</evidence>
<dbReference type="PROSITE" id="PS51892">
    <property type="entry name" value="SUBTILASE"/>
    <property type="match status" value="1"/>
</dbReference>
<keyword evidence="2 5" id="KW-0645">Protease</keyword>
<accession>A0ABW1MDN7</accession>
<feature type="domain" description="Peptidase S8/S53" evidence="9">
    <location>
        <begin position="52"/>
        <end position="303"/>
    </location>
</feature>
<keyword evidence="11" id="KW-1185">Reference proteome</keyword>
<keyword evidence="3 5" id="KW-0378">Hydrolase</keyword>
<keyword evidence="8" id="KW-0732">Signal</keyword>
<dbReference type="Pfam" id="PF00082">
    <property type="entry name" value="Peptidase_S8"/>
    <property type="match status" value="1"/>
</dbReference>
<dbReference type="InterPro" id="IPR050131">
    <property type="entry name" value="Peptidase_S8_subtilisin-like"/>
</dbReference>
<evidence type="ECO:0000256" key="1">
    <source>
        <dbReference type="ARBA" id="ARBA00011073"/>
    </source>
</evidence>
<evidence type="ECO:0000259" key="9">
    <source>
        <dbReference type="Pfam" id="PF00082"/>
    </source>
</evidence>
<dbReference type="InterPro" id="IPR000209">
    <property type="entry name" value="Peptidase_S8/S53_dom"/>
</dbReference>
<dbReference type="InterPro" id="IPR015500">
    <property type="entry name" value="Peptidase_S8_subtilisin-rel"/>
</dbReference>
<keyword evidence="7" id="KW-0812">Transmembrane</keyword>
<keyword evidence="7" id="KW-1133">Transmembrane helix</keyword>
<feature type="active site" description="Charge relay system" evidence="5">
    <location>
        <position position="95"/>
    </location>
</feature>
<feature type="region of interest" description="Disordered" evidence="6">
    <location>
        <begin position="341"/>
        <end position="373"/>
    </location>
</feature>
<protein>
    <submittedName>
        <fullName evidence="10">S8 family serine peptidase</fullName>
    </submittedName>
</protein>
<dbReference type="SUPFAM" id="SSF52743">
    <property type="entry name" value="Subtilisin-like"/>
    <property type="match status" value="1"/>
</dbReference>
<dbReference type="Proteomes" id="UP001596139">
    <property type="component" value="Unassembled WGS sequence"/>
</dbReference>
<feature type="signal peptide" evidence="8">
    <location>
        <begin position="1"/>
        <end position="28"/>
    </location>
</feature>
<comment type="caution">
    <text evidence="10">The sequence shown here is derived from an EMBL/GenBank/DDBJ whole genome shotgun (WGS) entry which is preliminary data.</text>
</comment>
<evidence type="ECO:0000256" key="5">
    <source>
        <dbReference type="PROSITE-ProRule" id="PRU01240"/>
    </source>
</evidence>
<keyword evidence="7" id="KW-0472">Membrane</keyword>
<feature type="transmembrane region" description="Helical" evidence="7">
    <location>
        <begin position="376"/>
        <end position="397"/>
    </location>
</feature>
<name>A0ABW1MDN7_9ACTN</name>
<organism evidence="10 11">
    <name type="scientific">Streptomyces ochraceiscleroticus</name>
    <dbReference type="NCBI Taxonomy" id="47761"/>
    <lineage>
        <taxon>Bacteria</taxon>
        <taxon>Bacillati</taxon>
        <taxon>Actinomycetota</taxon>
        <taxon>Actinomycetes</taxon>
        <taxon>Kitasatosporales</taxon>
        <taxon>Streptomycetaceae</taxon>
        <taxon>Streptomyces</taxon>
    </lineage>
</organism>
<sequence length="402" mass="41071">MRRRALPVLAATGAWAVCLMGAAPAAVAEDVQSKQWYLDAMQAQDMWKVSTGKGIKVAVVDTGVNPSTPSLRGQVLNGRDLAGVSGGAHDDYDGHGTTMAELIAGTGKGGGLKGLAPDAKIFPVRAALSSLKNKPDEDTIAPAIRAAADSDAQIINMSISGVDTTPQIEKAVEYAASKGKLMFAGTGNDGDGKSRSEYPAAYPEVIGVGSVDSTGTVSKFSTHGNTVSVAAPGSDVPKWCDKTLKSYCDGQGTSAATAIASASAALIWAKHPEWNANQVARVLVGTTDGVMENRNPSKYVGYGAVRPRLNLLEGKGEPGNPKQPAFLGNGDFDTSKAAFEKSAGAPGKGEEADSGKADAGSQDESAKASSGDNSTLWTSLGIAAAVIVLGGGAFAFLRARRG</sequence>
<evidence type="ECO:0000256" key="7">
    <source>
        <dbReference type="SAM" id="Phobius"/>
    </source>
</evidence>
<dbReference type="EMBL" id="JBHSPX010000001">
    <property type="protein sequence ID" value="MFC6061526.1"/>
    <property type="molecule type" value="Genomic_DNA"/>
</dbReference>
<dbReference type="Gene3D" id="3.40.50.200">
    <property type="entry name" value="Peptidase S8/S53 domain"/>
    <property type="match status" value="1"/>
</dbReference>
<evidence type="ECO:0000313" key="11">
    <source>
        <dbReference type="Proteomes" id="UP001596139"/>
    </source>
</evidence>
<dbReference type="PANTHER" id="PTHR43806:SF11">
    <property type="entry name" value="CEREVISIN-RELATED"/>
    <property type="match status" value="1"/>
</dbReference>
<dbReference type="PANTHER" id="PTHR43806">
    <property type="entry name" value="PEPTIDASE S8"/>
    <property type="match status" value="1"/>
</dbReference>
<evidence type="ECO:0000256" key="4">
    <source>
        <dbReference type="ARBA" id="ARBA00022825"/>
    </source>
</evidence>
<feature type="chain" id="PRO_5046596477" evidence="8">
    <location>
        <begin position="29"/>
        <end position="402"/>
    </location>
</feature>
<evidence type="ECO:0000313" key="10">
    <source>
        <dbReference type="EMBL" id="MFC6061526.1"/>
    </source>
</evidence>
<feature type="active site" description="Charge relay system" evidence="5">
    <location>
        <position position="61"/>
    </location>
</feature>
<reference evidence="11" key="1">
    <citation type="journal article" date="2019" name="Int. J. Syst. Evol. Microbiol.">
        <title>The Global Catalogue of Microorganisms (GCM) 10K type strain sequencing project: providing services to taxonomists for standard genome sequencing and annotation.</title>
        <authorList>
            <consortium name="The Broad Institute Genomics Platform"/>
            <consortium name="The Broad Institute Genome Sequencing Center for Infectious Disease"/>
            <person name="Wu L."/>
            <person name="Ma J."/>
        </authorList>
    </citation>
    <scope>NUCLEOTIDE SEQUENCE [LARGE SCALE GENOMIC DNA]</scope>
    <source>
        <strain evidence="11">CGMCC 1.15180</strain>
    </source>
</reference>
<comment type="similarity">
    <text evidence="1 5">Belongs to the peptidase S8 family.</text>
</comment>
<evidence type="ECO:0000256" key="2">
    <source>
        <dbReference type="ARBA" id="ARBA00022670"/>
    </source>
</evidence>
<dbReference type="RefSeq" id="WP_245659707.1">
    <property type="nucleotide sequence ID" value="NZ_JBHSPX010000001.1"/>
</dbReference>
<proteinExistence type="inferred from homology"/>
<evidence type="ECO:0000256" key="6">
    <source>
        <dbReference type="SAM" id="MobiDB-lite"/>
    </source>
</evidence>
<feature type="active site" description="Charge relay system" evidence="5">
    <location>
        <position position="254"/>
    </location>
</feature>
<dbReference type="InterPro" id="IPR036852">
    <property type="entry name" value="Peptidase_S8/S53_dom_sf"/>
</dbReference>
<dbReference type="PRINTS" id="PR00723">
    <property type="entry name" value="SUBTILISIN"/>
</dbReference>